<dbReference type="GO" id="GO:0000166">
    <property type="term" value="F:nucleotide binding"/>
    <property type="evidence" value="ECO:0007669"/>
    <property type="project" value="UniProtKB-KW"/>
</dbReference>
<dbReference type="InterPro" id="IPR051813">
    <property type="entry name" value="HepT_RNase_toxin"/>
</dbReference>
<accession>A0A069SAL6</accession>
<dbReference type="InterPro" id="IPR008201">
    <property type="entry name" value="HepT-like"/>
</dbReference>
<evidence type="ECO:0000256" key="4">
    <source>
        <dbReference type="ARBA" id="ARBA00022741"/>
    </source>
</evidence>
<dbReference type="InterPro" id="IPR037038">
    <property type="entry name" value="HepT-like_sf"/>
</dbReference>
<dbReference type="Pfam" id="PF01934">
    <property type="entry name" value="HepT-like"/>
    <property type="match status" value="1"/>
</dbReference>
<dbReference type="RefSeq" id="WP_005846761.1">
    <property type="nucleotide sequence ID" value="NZ_JNHM01000075.1"/>
</dbReference>
<evidence type="ECO:0000256" key="5">
    <source>
        <dbReference type="ARBA" id="ARBA00022801"/>
    </source>
</evidence>
<organism evidence="7 8">
    <name type="scientific">Phocaeicola vulgatus str. 3975 RP4</name>
    <dbReference type="NCBI Taxonomy" id="1339352"/>
    <lineage>
        <taxon>Bacteria</taxon>
        <taxon>Pseudomonadati</taxon>
        <taxon>Bacteroidota</taxon>
        <taxon>Bacteroidia</taxon>
        <taxon>Bacteroidales</taxon>
        <taxon>Bacteroidaceae</taxon>
        <taxon>Phocaeicola</taxon>
    </lineage>
</organism>
<keyword evidence="2" id="KW-1277">Toxin-antitoxin system</keyword>
<keyword evidence="1" id="KW-0597">Phosphoprotein</keyword>
<comment type="similarity">
    <text evidence="6">Belongs to the HepT RNase toxin family.</text>
</comment>
<evidence type="ECO:0000256" key="1">
    <source>
        <dbReference type="ARBA" id="ARBA00022553"/>
    </source>
</evidence>
<dbReference type="PATRIC" id="fig|1339352.3.peg.3025"/>
<dbReference type="AlphaFoldDB" id="A0A069SAL6"/>
<dbReference type="GO" id="GO:0110001">
    <property type="term" value="C:toxin-antitoxin complex"/>
    <property type="evidence" value="ECO:0007669"/>
    <property type="project" value="InterPro"/>
</dbReference>
<dbReference type="GO" id="GO:0016787">
    <property type="term" value="F:hydrolase activity"/>
    <property type="evidence" value="ECO:0007669"/>
    <property type="project" value="UniProtKB-KW"/>
</dbReference>
<keyword evidence="4" id="KW-0547">Nucleotide-binding</keyword>
<keyword evidence="5" id="KW-0378">Hydrolase</keyword>
<sequence length="130" mass="15161">MYDTLIAFHILDLIQKSLERISFRFSDISCPDDFLLSESGMMKLDSICMKLTAIGESIKNLDKVTNKELLAQYPEIPWRYVMGVRDIIVHHYFDVDADEIYRICLEDIPQLQQAIKRMLDDLKTDNLIMG</sequence>
<dbReference type="PANTHER" id="PTHR34139">
    <property type="entry name" value="UPF0331 PROTEIN MJ0127"/>
    <property type="match status" value="1"/>
</dbReference>
<evidence type="ECO:0000256" key="6">
    <source>
        <dbReference type="ARBA" id="ARBA00024207"/>
    </source>
</evidence>
<dbReference type="EMBL" id="JNHM01000075">
    <property type="protein sequence ID" value="KDS49627.1"/>
    <property type="molecule type" value="Genomic_DNA"/>
</dbReference>
<protein>
    <recommendedName>
        <fullName evidence="9">DUF86 domain-containing protein</fullName>
    </recommendedName>
</protein>
<evidence type="ECO:0000313" key="8">
    <source>
        <dbReference type="Proteomes" id="UP000027661"/>
    </source>
</evidence>
<name>A0A069SAL6_PHOVU</name>
<dbReference type="Gene3D" id="1.20.120.580">
    <property type="entry name" value="bsu32300-like"/>
    <property type="match status" value="1"/>
</dbReference>
<proteinExistence type="inferred from homology"/>
<evidence type="ECO:0000313" key="7">
    <source>
        <dbReference type="EMBL" id="KDS49627.1"/>
    </source>
</evidence>
<reference evidence="7 8" key="1">
    <citation type="submission" date="2014-04" db="EMBL/GenBank/DDBJ databases">
        <authorList>
            <person name="Sears C."/>
            <person name="Carroll K."/>
            <person name="Sack B.R."/>
            <person name="Qadri F."/>
            <person name="Myers L.L."/>
            <person name="Chung G.-T."/>
            <person name="Escheverria P."/>
            <person name="Fraser C.M."/>
            <person name="Sadzewicz L."/>
            <person name="Shefchek K.A."/>
            <person name="Tallon L."/>
            <person name="Das S.P."/>
            <person name="Daugherty S."/>
            <person name="Mongodin E.F."/>
        </authorList>
    </citation>
    <scope>NUCLEOTIDE SEQUENCE [LARGE SCALE GENOMIC DNA]</scope>
    <source>
        <strain evidence="7 8">3975 RP4</strain>
    </source>
</reference>
<dbReference type="GO" id="GO:0004540">
    <property type="term" value="F:RNA nuclease activity"/>
    <property type="evidence" value="ECO:0007669"/>
    <property type="project" value="InterPro"/>
</dbReference>
<comment type="caution">
    <text evidence="7">The sequence shown here is derived from an EMBL/GenBank/DDBJ whole genome shotgun (WGS) entry which is preliminary data.</text>
</comment>
<evidence type="ECO:0000256" key="2">
    <source>
        <dbReference type="ARBA" id="ARBA00022649"/>
    </source>
</evidence>
<gene>
    <name evidence="7" type="ORF">M099_3179</name>
</gene>
<keyword evidence="3" id="KW-0540">Nuclease</keyword>
<dbReference type="PANTHER" id="PTHR34139:SF1">
    <property type="entry name" value="RNASE MJ1380-RELATED"/>
    <property type="match status" value="1"/>
</dbReference>
<evidence type="ECO:0008006" key="9">
    <source>
        <dbReference type="Google" id="ProtNLM"/>
    </source>
</evidence>
<evidence type="ECO:0000256" key="3">
    <source>
        <dbReference type="ARBA" id="ARBA00022722"/>
    </source>
</evidence>
<dbReference type="Proteomes" id="UP000027661">
    <property type="component" value="Unassembled WGS sequence"/>
</dbReference>